<keyword evidence="2" id="KW-0808">Transferase</keyword>
<dbReference type="GO" id="GO:0016779">
    <property type="term" value="F:nucleotidyltransferase activity"/>
    <property type="evidence" value="ECO:0007669"/>
    <property type="project" value="InterPro"/>
</dbReference>
<dbReference type="eggNOG" id="COG1708">
    <property type="taxonomic scope" value="Bacteria"/>
</dbReference>
<dbReference type="EMBL" id="CP000108">
    <property type="protein sequence ID" value="ABB28008.1"/>
    <property type="molecule type" value="Genomic_DNA"/>
</dbReference>
<evidence type="ECO:0000313" key="2">
    <source>
        <dbReference type="EMBL" id="ABB28008.1"/>
    </source>
</evidence>
<dbReference type="HOGENOM" id="CLU_130257_9_5_10"/>
<dbReference type="InterPro" id="IPR052548">
    <property type="entry name" value="Type_VII_TA_antitoxin"/>
</dbReference>
<sequence>MIDSIEIVKKQIVDALMPLNPEIIILFGSYAYGVPNKNSDLDICIVEKEYSNKWKEKEKIRKLLNKIDMPMDILNPKLDEFEFYKNEINSVYYDADKKGIWLWKKNS</sequence>
<dbReference type="InterPro" id="IPR043519">
    <property type="entry name" value="NT_sf"/>
</dbReference>
<evidence type="ECO:0000259" key="1">
    <source>
        <dbReference type="Pfam" id="PF01909"/>
    </source>
</evidence>
<dbReference type="SUPFAM" id="SSF81301">
    <property type="entry name" value="Nucleotidyltransferase"/>
    <property type="match status" value="1"/>
</dbReference>
<dbReference type="PANTHER" id="PTHR33933">
    <property type="entry name" value="NUCLEOTIDYLTRANSFERASE"/>
    <property type="match status" value="1"/>
</dbReference>
<accession>Q3ASL7</accession>
<dbReference type="AlphaFoldDB" id="Q3ASL7"/>
<gene>
    <name evidence="2" type="ordered locus">Cag_0737</name>
</gene>
<dbReference type="OrthoDB" id="1321649at2"/>
<dbReference type="KEGG" id="cch:Cag_0737"/>
<protein>
    <submittedName>
        <fullName evidence="2">Nucleotidyltransferase</fullName>
    </submittedName>
</protein>
<dbReference type="Gene3D" id="3.30.460.10">
    <property type="entry name" value="Beta Polymerase, domain 2"/>
    <property type="match status" value="1"/>
</dbReference>
<dbReference type="InterPro" id="IPR002934">
    <property type="entry name" value="Polymerase_NTP_transf_dom"/>
</dbReference>
<name>Q3ASL7_CHLCH</name>
<dbReference type="Pfam" id="PF01909">
    <property type="entry name" value="NTP_transf_2"/>
    <property type="match status" value="1"/>
</dbReference>
<dbReference type="PANTHER" id="PTHR33933:SF1">
    <property type="entry name" value="PROTEIN ADENYLYLTRANSFERASE MNTA-RELATED"/>
    <property type="match status" value="1"/>
</dbReference>
<proteinExistence type="predicted"/>
<dbReference type="CDD" id="cd05403">
    <property type="entry name" value="NT_KNTase_like"/>
    <property type="match status" value="1"/>
</dbReference>
<reference evidence="2" key="1">
    <citation type="submission" date="2005-08" db="EMBL/GenBank/DDBJ databases">
        <title>Complete sequence of Chlorobium chlorochromatii CaD3.</title>
        <authorList>
            <person name="Copeland A."/>
            <person name="Lucas S."/>
            <person name="Lapidus A."/>
            <person name="Barry K."/>
            <person name="Detter J.C."/>
            <person name="Glavina T."/>
            <person name="Hammon N."/>
            <person name="Israni S."/>
            <person name="Pitluck S."/>
            <person name="Bryant D."/>
            <person name="Schmutz J."/>
            <person name="Larimer F."/>
            <person name="Land M."/>
            <person name="Kyrpides N."/>
            <person name="Ivanova N."/>
            <person name="Richardson P."/>
        </authorList>
    </citation>
    <scope>NUCLEOTIDE SEQUENCE [LARGE SCALE GENOMIC DNA]</scope>
    <source>
        <strain evidence="2">CaD3</strain>
    </source>
</reference>
<feature type="domain" description="Polymerase nucleotidyl transferase" evidence="1">
    <location>
        <begin position="21"/>
        <end position="81"/>
    </location>
</feature>
<organism evidence="2">
    <name type="scientific">Chlorobium chlorochromatii (strain CaD3)</name>
    <dbReference type="NCBI Taxonomy" id="340177"/>
    <lineage>
        <taxon>Bacteria</taxon>
        <taxon>Pseudomonadati</taxon>
        <taxon>Chlorobiota</taxon>
        <taxon>Chlorobiia</taxon>
        <taxon>Chlorobiales</taxon>
        <taxon>Chlorobiaceae</taxon>
        <taxon>Chlorobium/Pelodictyon group</taxon>
        <taxon>Chlorobium</taxon>
    </lineage>
</organism>